<keyword evidence="6" id="KW-0406">Ion transport</keyword>
<evidence type="ECO:0000256" key="1">
    <source>
        <dbReference type="ARBA" id="ARBA00004127"/>
    </source>
</evidence>
<evidence type="ECO:0000256" key="3">
    <source>
        <dbReference type="ARBA" id="ARBA00022449"/>
    </source>
</evidence>
<accession>A0ABD1Z600</accession>
<evidence type="ECO:0000313" key="11">
    <source>
        <dbReference type="Proteomes" id="UP001605036"/>
    </source>
</evidence>
<keyword evidence="11" id="KW-1185">Reference proteome</keyword>
<keyword evidence="5 8" id="KW-1133">Transmembrane helix</keyword>
<sequence>METFYSDCQHILRLTTDGRAIGVVTEQLAYFTGPTTGGLLNATEVIISVFTLRKRLMRVVHLSLLGSILSNMLLVPVCSFFVGSLTNSEKDQKINKQAAGVSIGLLLMTCMGLLFPAVLHATGSEIHESASELTLFRFISRVLVVAYEIFLYFQLRSNKIFYEPSEGEAEEKQITNFIPFNDKKILSYQTKLNL</sequence>
<dbReference type="EMBL" id="JBHFFA010000002">
    <property type="protein sequence ID" value="KAL2642157.1"/>
    <property type="molecule type" value="Genomic_DNA"/>
</dbReference>
<evidence type="ECO:0000256" key="8">
    <source>
        <dbReference type="SAM" id="Phobius"/>
    </source>
</evidence>
<proteinExistence type="predicted"/>
<dbReference type="InterPro" id="IPR044880">
    <property type="entry name" value="NCX_ion-bd_dom_sf"/>
</dbReference>
<feature type="transmembrane region" description="Helical" evidence="8">
    <location>
        <begin position="98"/>
        <end position="118"/>
    </location>
</feature>
<comment type="subcellular location">
    <subcellularLocation>
        <location evidence="1">Endomembrane system</location>
        <topology evidence="1">Multi-pass membrane protein</topology>
    </subcellularLocation>
</comment>
<dbReference type="GO" id="GO:0015369">
    <property type="term" value="F:calcium:proton antiporter activity"/>
    <property type="evidence" value="ECO:0007669"/>
    <property type="project" value="UniProtKB-ARBA"/>
</dbReference>
<evidence type="ECO:0000313" key="10">
    <source>
        <dbReference type="EMBL" id="KAL2642157.1"/>
    </source>
</evidence>
<dbReference type="Pfam" id="PF01699">
    <property type="entry name" value="Na_Ca_ex"/>
    <property type="match status" value="1"/>
</dbReference>
<protein>
    <recommendedName>
        <fullName evidence="9">Sodium/calcium exchanger membrane region domain-containing protein</fullName>
    </recommendedName>
</protein>
<dbReference type="Proteomes" id="UP001605036">
    <property type="component" value="Unassembled WGS sequence"/>
</dbReference>
<evidence type="ECO:0000256" key="7">
    <source>
        <dbReference type="ARBA" id="ARBA00023136"/>
    </source>
</evidence>
<dbReference type="AlphaFoldDB" id="A0ABD1Z600"/>
<comment type="caution">
    <text evidence="10">The sequence shown here is derived from an EMBL/GenBank/DDBJ whole genome shotgun (WGS) entry which is preliminary data.</text>
</comment>
<feature type="domain" description="Sodium/calcium exchanger membrane region" evidence="9">
    <location>
        <begin position="41"/>
        <end position="155"/>
    </location>
</feature>
<dbReference type="Gene3D" id="1.20.1420.30">
    <property type="entry name" value="NCX, central ion-binding region"/>
    <property type="match status" value="1"/>
</dbReference>
<evidence type="ECO:0000256" key="5">
    <source>
        <dbReference type="ARBA" id="ARBA00022989"/>
    </source>
</evidence>
<keyword evidence="2" id="KW-0813">Transport</keyword>
<evidence type="ECO:0000259" key="9">
    <source>
        <dbReference type="Pfam" id="PF01699"/>
    </source>
</evidence>
<evidence type="ECO:0000256" key="2">
    <source>
        <dbReference type="ARBA" id="ARBA00022448"/>
    </source>
</evidence>
<dbReference type="GO" id="GO:0012505">
    <property type="term" value="C:endomembrane system"/>
    <property type="evidence" value="ECO:0007669"/>
    <property type="project" value="UniProtKB-SubCell"/>
</dbReference>
<dbReference type="InterPro" id="IPR004713">
    <property type="entry name" value="CaH_exchang"/>
</dbReference>
<reference evidence="10 11" key="1">
    <citation type="submission" date="2024-09" db="EMBL/GenBank/DDBJ databases">
        <title>Chromosome-scale assembly of Riccia fluitans.</title>
        <authorList>
            <person name="Paukszto L."/>
            <person name="Sawicki J."/>
            <person name="Karawczyk K."/>
            <person name="Piernik-Szablinska J."/>
            <person name="Szczecinska M."/>
            <person name="Mazdziarz M."/>
        </authorList>
    </citation>
    <scope>NUCLEOTIDE SEQUENCE [LARGE SCALE GENOMIC DNA]</scope>
    <source>
        <strain evidence="10">Rf_01</strain>
        <tissue evidence="10">Aerial parts of the thallus</tissue>
    </source>
</reference>
<name>A0ABD1Z600_9MARC</name>
<dbReference type="InterPro" id="IPR004837">
    <property type="entry name" value="NaCa_Exmemb"/>
</dbReference>
<feature type="transmembrane region" description="Helical" evidence="8">
    <location>
        <begin position="62"/>
        <end position="86"/>
    </location>
</feature>
<dbReference type="PANTHER" id="PTHR31503">
    <property type="entry name" value="VACUOLAR CALCIUM ION TRANSPORTER"/>
    <property type="match status" value="1"/>
</dbReference>
<keyword evidence="4 8" id="KW-0812">Transmembrane</keyword>
<organism evidence="10 11">
    <name type="scientific">Riccia fluitans</name>
    <dbReference type="NCBI Taxonomy" id="41844"/>
    <lineage>
        <taxon>Eukaryota</taxon>
        <taxon>Viridiplantae</taxon>
        <taxon>Streptophyta</taxon>
        <taxon>Embryophyta</taxon>
        <taxon>Marchantiophyta</taxon>
        <taxon>Marchantiopsida</taxon>
        <taxon>Marchantiidae</taxon>
        <taxon>Marchantiales</taxon>
        <taxon>Ricciaceae</taxon>
        <taxon>Riccia</taxon>
    </lineage>
</organism>
<gene>
    <name evidence="10" type="ORF">R1flu_009744</name>
</gene>
<feature type="transmembrane region" description="Helical" evidence="8">
    <location>
        <begin position="138"/>
        <end position="155"/>
    </location>
</feature>
<keyword evidence="7 8" id="KW-0472">Membrane</keyword>
<evidence type="ECO:0000256" key="6">
    <source>
        <dbReference type="ARBA" id="ARBA00023065"/>
    </source>
</evidence>
<dbReference type="PANTHER" id="PTHR31503:SF22">
    <property type="entry name" value="VACUOLAR CALCIUM ION TRANSPORTER"/>
    <property type="match status" value="1"/>
</dbReference>
<evidence type="ECO:0000256" key="4">
    <source>
        <dbReference type="ARBA" id="ARBA00022692"/>
    </source>
</evidence>
<dbReference type="GO" id="GO:0005774">
    <property type="term" value="C:vacuolar membrane"/>
    <property type="evidence" value="ECO:0007669"/>
    <property type="project" value="UniProtKB-ARBA"/>
</dbReference>
<keyword evidence="3" id="KW-0050">Antiport</keyword>